<accession>A0A4U6D814</accession>
<dbReference type="CDD" id="cd04301">
    <property type="entry name" value="NAT_SF"/>
    <property type="match status" value="1"/>
</dbReference>
<proteinExistence type="predicted"/>
<comment type="caution">
    <text evidence="4">The sequence shown here is derived from an EMBL/GenBank/DDBJ whole genome shotgun (WGS) entry which is preliminary data.</text>
</comment>
<evidence type="ECO:0000256" key="2">
    <source>
        <dbReference type="ARBA" id="ARBA00023315"/>
    </source>
</evidence>
<dbReference type="Pfam" id="PF00583">
    <property type="entry name" value="Acetyltransf_1"/>
    <property type="match status" value="1"/>
</dbReference>
<keyword evidence="5" id="KW-1185">Reference proteome</keyword>
<evidence type="ECO:0000259" key="3">
    <source>
        <dbReference type="PROSITE" id="PS51186"/>
    </source>
</evidence>
<reference evidence="4 5" key="1">
    <citation type="submission" date="2019-05" db="EMBL/GenBank/DDBJ databases">
        <title>Dyadobacter AR-3-8 sp. nov., isolated from arctic soil.</title>
        <authorList>
            <person name="Chaudhary D.K."/>
        </authorList>
    </citation>
    <scope>NUCLEOTIDE SEQUENCE [LARGE SCALE GENOMIC DNA]</scope>
    <source>
        <strain evidence="4 5">AR-3-8</strain>
    </source>
</reference>
<dbReference type="GO" id="GO:0016747">
    <property type="term" value="F:acyltransferase activity, transferring groups other than amino-acyl groups"/>
    <property type="evidence" value="ECO:0007669"/>
    <property type="project" value="InterPro"/>
</dbReference>
<dbReference type="InterPro" id="IPR016181">
    <property type="entry name" value="Acyl_CoA_acyltransferase"/>
</dbReference>
<dbReference type="PANTHER" id="PTHR42919">
    <property type="entry name" value="N-ALPHA-ACETYLTRANSFERASE"/>
    <property type="match status" value="1"/>
</dbReference>
<gene>
    <name evidence="4" type="ORF">FDK13_06480</name>
</gene>
<dbReference type="PANTHER" id="PTHR42919:SF8">
    <property type="entry name" value="N-ALPHA-ACETYLTRANSFERASE 50"/>
    <property type="match status" value="1"/>
</dbReference>
<dbReference type="OrthoDB" id="7205533at2"/>
<keyword evidence="2" id="KW-0012">Acyltransferase</keyword>
<dbReference type="InterPro" id="IPR051556">
    <property type="entry name" value="N-term/lysine_N-AcTrnsfr"/>
</dbReference>
<feature type="domain" description="N-acetyltransferase" evidence="3">
    <location>
        <begin position="4"/>
        <end position="173"/>
    </location>
</feature>
<dbReference type="EMBL" id="SZVO01000002">
    <property type="protein sequence ID" value="TKT93620.1"/>
    <property type="molecule type" value="Genomic_DNA"/>
</dbReference>
<evidence type="ECO:0000313" key="4">
    <source>
        <dbReference type="EMBL" id="TKT93620.1"/>
    </source>
</evidence>
<protein>
    <submittedName>
        <fullName evidence="4">GNAT family N-acetyltransferase</fullName>
    </submittedName>
</protein>
<dbReference type="AlphaFoldDB" id="A0A4U6D814"/>
<sequence>MTKIELVKVISSDLGELQELSKQTFLETFAPVNTEENIQHYLHSGFTDEKLIKEIANPGSAFYFAKLNDTPIGYLKINFGNAQTELKDNDALEIERIYVLQEFHGQRAGQFLFGETLKIAKNHGLKYIWLGVWEKNEKAIKFYEKNGFIPFDKHSFTLGSDIQTDIMMKLPVIK</sequence>
<dbReference type="PROSITE" id="PS51186">
    <property type="entry name" value="GNAT"/>
    <property type="match status" value="1"/>
</dbReference>
<dbReference type="InterPro" id="IPR000182">
    <property type="entry name" value="GNAT_dom"/>
</dbReference>
<evidence type="ECO:0000256" key="1">
    <source>
        <dbReference type="ARBA" id="ARBA00022679"/>
    </source>
</evidence>
<dbReference type="SUPFAM" id="SSF55729">
    <property type="entry name" value="Acyl-CoA N-acyltransferases (Nat)"/>
    <property type="match status" value="1"/>
</dbReference>
<name>A0A4U6D814_9BACT</name>
<evidence type="ECO:0000313" key="5">
    <source>
        <dbReference type="Proteomes" id="UP000304900"/>
    </source>
</evidence>
<keyword evidence="1 4" id="KW-0808">Transferase</keyword>
<dbReference type="Proteomes" id="UP000304900">
    <property type="component" value="Unassembled WGS sequence"/>
</dbReference>
<dbReference type="Gene3D" id="3.40.630.30">
    <property type="match status" value="1"/>
</dbReference>
<organism evidence="4 5">
    <name type="scientific">Dyadobacter frigoris</name>
    <dbReference type="NCBI Taxonomy" id="2576211"/>
    <lineage>
        <taxon>Bacteria</taxon>
        <taxon>Pseudomonadati</taxon>
        <taxon>Bacteroidota</taxon>
        <taxon>Cytophagia</taxon>
        <taxon>Cytophagales</taxon>
        <taxon>Spirosomataceae</taxon>
        <taxon>Dyadobacter</taxon>
    </lineage>
</organism>